<proteinExistence type="predicted"/>
<comment type="caution">
    <text evidence="2">The sequence shown here is derived from an EMBL/GenBank/DDBJ whole genome shotgun (WGS) entry which is preliminary data.</text>
</comment>
<dbReference type="InterPro" id="IPR013766">
    <property type="entry name" value="Thioredoxin_domain"/>
</dbReference>
<feature type="domain" description="Thioredoxin" evidence="1">
    <location>
        <begin position="37"/>
        <end position="90"/>
    </location>
</feature>
<dbReference type="PANTHER" id="PTHR10438:SF242">
    <property type="entry name" value="THIOREDOXIN-LIKE PROTEIN CXXS1"/>
    <property type="match status" value="1"/>
</dbReference>
<dbReference type="EMBL" id="QEFC01001429">
    <property type="protein sequence ID" value="KAE9458182.1"/>
    <property type="molecule type" value="Genomic_DNA"/>
</dbReference>
<dbReference type="InterPro" id="IPR050620">
    <property type="entry name" value="Thioredoxin_H-type-like"/>
</dbReference>
<dbReference type="Proteomes" id="UP000428333">
    <property type="component" value="Linkage Group LG06"/>
</dbReference>
<gene>
    <name evidence="2" type="ORF">C3L33_09916</name>
</gene>
<dbReference type="PANTHER" id="PTHR10438">
    <property type="entry name" value="THIOREDOXIN"/>
    <property type="match status" value="1"/>
</dbReference>
<name>A0A6A4LLJ4_9ERIC</name>
<dbReference type="Pfam" id="PF00085">
    <property type="entry name" value="Thioredoxin"/>
    <property type="match status" value="1"/>
</dbReference>
<dbReference type="Gene3D" id="3.40.30.10">
    <property type="entry name" value="Glutaredoxin"/>
    <property type="match status" value="1"/>
</dbReference>
<dbReference type="InterPro" id="IPR036249">
    <property type="entry name" value="Thioredoxin-like_sf"/>
</dbReference>
<dbReference type="SUPFAM" id="SSF52833">
    <property type="entry name" value="Thioredoxin-like"/>
    <property type="match status" value="1"/>
</dbReference>
<dbReference type="OrthoDB" id="10263751at2759"/>
<evidence type="ECO:0000259" key="1">
    <source>
        <dbReference type="Pfam" id="PF00085"/>
    </source>
</evidence>
<keyword evidence="3" id="KW-1185">Reference proteome</keyword>
<dbReference type="AlphaFoldDB" id="A0A6A4LLJ4"/>
<reference evidence="2 3" key="1">
    <citation type="journal article" date="2019" name="Genome Biol. Evol.">
        <title>The Rhododendron genome and chromosomal organization provide insight into shared whole-genome duplications across the heath family (Ericaceae).</title>
        <authorList>
            <person name="Soza V.L."/>
            <person name="Lindsley D."/>
            <person name="Waalkes A."/>
            <person name="Ramage E."/>
            <person name="Patwardhan R.P."/>
            <person name="Burton J.N."/>
            <person name="Adey A."/>
            <person name="Kumar A."/>
            <person name="Qiu R."/>
            <person name="Shendure J."/>
            <person name="Hall B."/>
        </authorList>
    </citation>
    <scope>NUCLEOTIDE SEQUENCE [LARGE SCALE GENOMIC DNA]</scope>
    <source>
        <strain evidence="2">RSF 1966-606</strain>
    </source>
</reference>
<accession>A0A6A4LLJ4</accession>
<dbReference type="CDD" id="cd02947">
    <property type="entry name" value="TRX_family"/>
    <property type="match status" value="1"/>
</dbReference>
<organism evidence="2 3">
    <name type="scientific">Rhododendron williamsianum</name>
    <dbReference type="NCBI Taxonomy" id="262921"/>
    <lineage>
        <taxon>Eukaryota</taxon>
        <taxon>Viridiplantae</taxon>
        <taxon>Streptophyta</taxon>
        <taxon>Embryophyta</taxon>
        <taxon>Tracheophyta</taxon>
        <taxon>Spermatophyta</taxon>
        <taxon>Magnoliopsida</taxon>
        <taxon>eudicotyledons</taxon>
        <taxon>Gunneridae</taxon>
        <taxon>Pentapetalae</taxon>
        <taxon>asterids</taxon>
        <taxon>Ericales</taxon>
        <taxon>Ericaceae</taxon>
        <taxon>Ericoideae</taxon>
        <taxon>Rhodoreae</taxon>
        <taxon>Rhododendron</taxon>
    </lineage>
</organism>
<sequence length="93" mass="10674">MRAIAKRGGRKRRRKNGRAEQLVKTRVIKINSEESWNSFTTQAKNQGAPVIVHFTASWCMPSVAMKPFFENLALTHQDILFLVVDVDEVKVIY</sequence>
<protein>
    <recommendedName>
        <fullName evidence="1">Thioredoxin domain-containing protein</fullName>
    </recommendedName>
</protein>
<evidence type="ECO:0000313" key="2">
    <source>
        <dbReference type="EMBL" id="KAE9458182.1"/>
    </source>
</evidence>
<feature type="non-terminal residue" evidence="2">
    <location>
        <position position="1"/>
    </location>
</feature>
<evidence type="ECO:0000313" key="3">
    <source>
        <dbReference type="Proteomes" id="UP000428333"/>
    </source>
</evidence>